<gene>
    <name evidence="2" type="ORF">E0E05_09010</name>
</gene>
<dbReference type="GeneID" id="90767432"/>
<keyword evidence="1" id="KW-0732">Signal</keyword>
<dbReference type="AlphaFoldDB" id="A0A4P6V603"/>
<name>A0A4P6V603_9HYPH</name>
<keyword evidence="3" id="KW-1185">Reference proteome</keyword>
<feature type="signal peptide" evidence="1">
    <location>
        <begin position="1"/>
        <end position="21"/>
    </location>
</feature>
<evidence type="ECO:0008006" key="4">
    <source>
        <dbReference type="Google" id="ProtNLM"/>
    </source>
</evidence>
<dbReference type="KEGG" id="rpod:E0E05_09010"/>
<sequence>MIRAFAIAAFALAATAAPAAAEQLAGSAIKETIGGKRVYLATPFGGEFPLHYKANGRVTGDGRALGLGRFMAPRETGRWFVQGDQLCQQFPTWYDGQVSCFTLRRTGETTLRWRRDDGYSGRARIEG</sequence>
<accession>A0A4P6V603</accession>
<evidence type="ECO:0000313" key="2">
    <source>
        <dbReference type="EMBL" id="QBK32333.1"/>
    </source>
</evidence>
<dbReference type="Proteomes" id="UP000293719">
    <property type="component" value="Chromosome"/>
</dbReference>
<evidence type="ECO:0000313" key="3">
    <source>
        <dbReference type="Proteomes" id="UP000293719"/>
    </source>
</evidence>
<organism evidence="2 3">
    <name type="scientific">Roseitalea porphyridii</name>
    <dbReference type="NCBI Taxonomy" id="1852022"/>
    <lineage>
        <taxon>Bacteria</taxon>
        <taxon>Pseudomonadati</taxon>
        <taxon>Pseudomonadota</taxon>
        <taxon>Alphaproteobacteria</taxon>
        <taxon>Hyphomicrobiales</taxon>
        <taxon>Ahrensiaceae</taxon>
        <taxon>Roseitalea</taxon>
    </lineage>
</organism>
<dbReference type="OrthoDB" id="8081243at2"/>
<protein>
    <recommendedName>
        <fullName evidence="4">DUF995 domain-containing protein</fullName>
    </recommendedName>
</protein>
<proteinExistence type="predicted"/>
<dbReference type="EMBL" id="CP036532">
    <property type="protein sequence ID" value="QBK32333.1"/>
    <property type="molecule type" value="Genomic_DNA"/>
</dbReference>
<evidence type="ECO:0000256" key="1">
    <source>
        <dbReference type="SAM" id="SignalP"/>
    </source>
</evidence>
<dbReference type="RefSeq" id="WP_131617973.1">
    <property type="nucleotide sequence ID" value="NZ_CP036532.1"/>
</dbReference>
<reference evidence="2 3" key="1">
    <citation type="journal article" date="2017" name="Int. J. Syst. Evol. Microbiol.">
        <title>Roseitalea porphyridii gen. nov., sp. nov., isolated from a red alga, and reclassification of Hoeflea suaedae Chung et al. 2013 as Pseudohoeflea suaedae gen. nov., comb. nov.</title>
        <authorList>
            <person name="Hyeon J.W."/>
            <person name="Jeong S.E."/>
            <person name="Baek K."/>
            <person name="Jeon C.O."/>
        </authorList>
    </citation>
    <scope>NUCLEOTIDE SEQUENCE [LARGE SCALE GENOMIC DNA]</scope>
    <source>
        <strain evidence="2 3">MA7-20</strain>
    </source>
</reference>
<feature type="chain" id="PRO_5020739796" description="DUF995 domain-containing protein" evidence="1">
    <location>
        <begin position="22"/>
        <end position="127"/>
    </location>
</feature>